<gene>
    <name evidence="6" type="ORF">GJG86_10910</name>
</gene>
<feature type="transmembrane region" description="Helical" evidence="4">
    <location>
        <begin position="176"/>
        <end position="200"/>
    </location>
</feature>
<accession>A0A6N7RNS6</accession>
<dbReference type="GO" id="GO:0003677">
    <property type="term" value="F:DNA binding"/>
    <property type="evidence" value="ECO:0007669"/>
    <property type="project" value="UniProtKB-KW"/>
</dbReference>
<dbReference type="GO" id="GO:0006355">
    <property type="term" value="P:regulation of DNA-templated transcription"/>
    <property type="evidence" value="ECO:0007669"/>
    <property type="project" value="InterPro"/>
</dbReference>
<feature type="transmembrane region" description="Helical" evidence="4">
    <location>
        <begin position="221"/>
        <end position="240"/>
    </location>
</feature>
<keyword evidence="2" id="KW-0238">DNA-binding</keyword>
<dbReference type="SMART" id="SM00421">
    <property type="entry name" value="HTH_LUXR"/>
    <property type="match status" value="1"/>
</dbReference>
<feature type="transmembrane region" description="Helical" evidence="4">
    <location>
        <begin position="92"/>
        <end position="116"/>
    </location>
</feature>
<evidence type="ECO:0000259" key="5">
    <source>
        <dbReference type="PROSITE" id="PS50043"/>
    </source>
</evidence>
<name>A0A6N7RNS6_9ACTN</name>
<reference evidence="7" key="1">
    <citation type="submission" date="2019-08" db="EMBL/GenBank/DDBJ databases">
        <title>Arthrobacter sp. nov., isolated from plateau pika and Tibetan wild ass.</title>
        <authorList>
            <person name="Ge Y."/>
        </authorList>
    </citation>
    <scope>NUCLEOTIDE SEQUENCE [LARGE SCALE GENOMIC DNA]</scope>
    <source>
        <strain evidence="7">HF-4214</strain>
    </source>
</reference>
<dbReference type="InterPro" id="IPR000792">
    <property type="entry name" value="Tscrpt_reg_LuxR_C"/>
</dbReference>
<dbReference type="AlphaFoldDB" id="A0A6N7RNS6"/>
<feature type="transmembrane region" description="Helical" evidence="4">
    <location>
        <begin position="122"/>
        <end position="145"/>
    </location>
</feature>
<dbReference type="PRINTS" id="PR00038">
    <property type="entry name" value="HTHLUXR"/>
</dbReference>
<dbReference type="PANTHER" id="PTHR44688">
    <property type="entry name" value="DNA-BINDING TRANSCRIPTIONAL ACTIVATOR DEVR_DOSR"/>
    <property type="match status" value="1"/>
</dbReference>
<evidence type="ECO:0000313" key="7">
    <source>
        <dbReference type="Proteomes" id="UP000438093"/>
    </source>
</evidence>
<protein>
    <recommendedName>
        <fullName evidence="5">HTH luxR-type domain-containing protein</fullName>
    </recommendedName>
</protein>
<feature type="transmembrane region" description="Helical" evidence="4">
    <location>
        <begin position="345"/>
        <end position="363"/>
    </location>
</feature>
<proteinExistence type="predicted"/>
<dbReference type="Pfam" id="PF00196">
    <property type="entry name" value="GerE"/>
    <property type="match status" value="1"/>
</dbReference>
<dbReference type="InterPro" id="IPR036388">
    <property type="entry name" value="WH-like_DNA-bd_sf"/>
</dbReference>
<feature type="domain" description="HTH luxR-type" evidence="5">
    <location>
        <begin position="426"/>
        <end position="491"/>
    </location>
</feature>
<evidence type="ECO:0000313" key="6">
    <source>
        <dbReference type="EMBL" id="MRX83003.1"/>
    </source>
</evidence>
<evidence type="ECO:0000256" key="1">
    <source>
        <dbReference type="ARBA" id="ARBA00023015"/>
    </source>
</evidence>
<dbReference type="Gene3D" id="1.10.10.10">
    <property type="entry name" value="Winged helix-like DNA-binding domain superfamily/Winged helix DNA-binding domain"/>
    <property type="match status" value="1"/>
</dbReference>
<evidence type="ECO:0000256" key="2">
    <source>
        <dbReference type="ARBA" id="ARBA00023125"/>
    </source>
</evidence>
<keyword evidence="4" id="KW-0812">Transmembrane</keyword>
<keyword evidence="4" id="KW-0472">Membrane</keyword>
<keyword evidence="7" id="KW-1185">Reference proteome</keyword>
<dbReference type="SUPFAM" id="SSF46894">
    <property type="entry name" value="C-terminal effector domain of the bipartite response regulators"/>
    <property type="match status" value="1"/>
</dbReference>
<dbReference type="RefSeq" id="WP_154333823.1">
    <property type="nucleotide sequence ID" value="NZ_VTFY01000008.1"/>
</dbReference>
<evidence type="ECO:0000256" key="3">
    <source>
        <dbReference type="ARBA" id="ARBA00023163"/>
    </source>
</evidence>
<dbReference type="PANTHER" id="PTHR44688:SF16">
    <property type="entry name" value="DNA-BINDING TRANSCRIPTIONAL ACTIVATOR DEVR_DOSR"/>
    <property type="match status" value="1"/>
</dbReference>
<dbReference type="EMBL" id="VTFY01000008">
    <property type="protein sequence ID" value="MRX83003.1"/>
    <property type="molecule type" value="Genomic_DNA"/>
</dbReference>
<feature type="transmembrane region" description="Helical" evidence="4">
    <location>
        <begin position="61"/>
        <end position="80"/>
    </location>
</feature>
<keyword evidence="4" id="KW-1133">Transmembrane helix</keyword>
<sequence length="497" mass="52352">MYQADGSDQASFDDAAMVNNAERLTSFLVVVGYGCLCAWELTFMFLPMSPLMGFAGAVRAVELYLVALASCTAAALLLWGKADAVLDCRRRLLPMGAAMILCALAAFAALSFGGAVFPVVELMAAVLLGGGQALLLVLWGAYLSLVPPGRTAWSIAVGSVAGTALFVLTINLDSVVLNLLGTAFVVLVSAVSAVVLASTLPEGSILPVDRYDKAPPLSKPSLFSAALNCVAYGFVLVALFSFGFFAALLGAVSGAVGIVLSLLWRRLLAQRDLEMTTVQHVVLPVIVSGLLLMPFFQETGQIVCCCIINAAHAFYRTTGTEAIASATREFQLQPVRQAAFGRMPILAGWTLGALLGFVIFFLLDLSGVSFAFAVTLVVIAINAAVAAHDLFSTNANELVRAHLIVEGSFDAVSAPSDASSEEGCAALAGRFGLSPRESEVFAYLVRGRNAEYIQNKLTLAPGTVKTHIYHIYQKTGVSSQQRLMDLAEQEAGDCGLG</sequence>
<feature type="transmembrane region" description="Helical" evidence="4">
    <location>
        <begin position="27"/>
        <end position="49"/>
    </location>
</feature>
<feature type="transmembrane region" description="Helical" evidence="4">
    <location>
        <begin position="152"/>
        <end position="170"/>
    </location>
</feature>
<feature type="transmembrane region" description="Helical" evidence="4">
    <location>
        <begin position="369"/>
        <end position="391"/>
    </location>
</feature>
<organism evidence="6 7">
    <name type="scientific">Eggerthella guodeyinii</name>
    <dbReference type="NCBI Taxonomy" id="2690837"/>
    <lineage>
        <taxon>Bacteria</taxon>
        <taxon>Bacillati</taxon>
        <taxon>Actinomycetota</taxon>
        <taxon>Coriobacteriia</taxon>
        <taxon>Eggerthellales</taxon>
        <taxon>Eggerthellaceae</taxon>
        <taxon>Eggerthella</taxon>
    </lineage>
</organism>
<feature type="transmembrane region" description="Helical" evidence="4">
    <location>
        <begin position="246"/>
        <end position="264"/>
    </location>
</feature>
<dbReference type="Proteomes" id="UP000438093">
    <property type="component" value="Unassembled WGS sequence"/>
</dbReference>
<dbReference type="CDD" id="cd06170">
    <property type="entry name" value="LuxR_C_like"/>
    <property type="match status" value="1"/>
</dbReference>
<dbReference type="PROSITE" id="PS50043">
    <property type="entry name" value="HTH_LUXR_2"/>
    <property type="match status" value="1"/>
</dbReference>
<dbReference type="InterPro" id="IPR016032">
    <property type="entry name" value="Sig_transdc_resp-reg_C-effctor"/>
</dbReference>
<comment type="caution">
    <text evidence="6">The sequence shown here is derived from an EMBL/GenBank/DDBJ whole genome shotgun (WGS) entry which is preliminary data.</text>
</comment>
<keyword evidence="3" id="KW-0804">Transcription</keyword>
<evidence type="ECO:0000256" key="4">
    <source>
        <dbReference type="SAM" id="Phobius"/>
    </source>
</evidence>
<keyword evidence="1" id="KW-0805">Transcription regulation</keyword>